<dbReference type="GO" id="GO:0030288">
    <property type="term" value="C:outer membrane-bounded periplasmic space"/>
    <property type="evidence" value="ECO:0007669"/>
    <property type="project" value="InterPro"/>
</dbReference>
<dbReference type="GO" id="GO:0016020">
    <property type="term" value="C:membrane"/>
    <property type="evidence" value="ECO:0007669"/>
    <property type="project" value="InterPro"/>
</dbReference>
<evidence type="ECO:0000256" key="10">
    <source>
        <dbReference type="PIRSR" id="PIRSR617512-1"/>
    </source>
</evidence>
<organism evidence="16 17">
    <name type="scientific">Sphingomonas psychrotolerans</name>
    <dbReference type="NCBI Taxonomy" id="1327635"/>
    <lineage>
        <taxon>Bacteria</taxon>
        <taxon>Pseudomonadati</taxon>
        <taxon>Pseudomonadota</taxon>
        <taxon>Alphaproteobacteria</taxon>
        <taxon>Sphingomonadales</taxon>
        <taxon>Sphingomonadaceae</taxon>
        <taxon>Sphingomonas</taxon>
    </lineage>
</organism>
<protein>
    <submittedName>
        <fullName evidence="16">PQQ-dependent dehydrogenase, methanol/ethanol family</fullName>
    </submittedName>
</protein>
<keyword evidence="17" id="KW-1185">Reference proteome</keyword>
<dbReference type="GO" id="GO:0009055">
    <property type="term" value="F:electron transfer activity"/>
    <property type="evidence" value="ECO:0007669"/>
    <property type="project" value="InterPro"/>
</dbReference>
<feature type="binding site" evidence="11">
    <location>
        <position position="354"/>
    </location>
    <ligand>
        <name>pyrroloquinoline quinone</name>
        <dbReference type="ChEBI" id="CHEBI:58442"/>
    </ligand>
</feature>
<dbReference type="SMART" id="SM00564">
    <property type="entry name" value="PQQ"/>
    <property type="match status" value="5"/>
</dbReference>
<feature type="binding site" evidence="12">
    <location>
        <position position="205"/>
    </location>
    <ligand>
        <name>Ca(2+)</name>
        <dbReference type="ChEBI" id="CHEBI:29108"/>
    </ligand>
</feature>
<keyword evidence="2 11" id="KW-0349">Heme</keyword>
<name>A0A2K8MKI9_9SPHN</name>
<evidence type="ECO:0000256" key="8">
    <source>
        <dbReference type="ARBA" id="ARBA00023004"/>
    </source>
</evidence>
<dbReference type="InterPro" id="IPR018391">
    <property type="entry name" value="PQQ_b-propeller_rpt"/>
</dbReference>
<evidence type="ECO:0000256" key="6">
    <source>
        <dbReference type="ARBA" id="ARBA00022891"/>
    </source>
</evidence>
<dbReference type="Pfam" id="PF13442">
    <property type="entry name" value="Cytochrome_CBB3"/>
    <property type="match status" value="1"/>
</dbReference>
<dbReference type="InterPro" id="IPR036909">
    <property type="entry name" value="Cyt_c-like_dom_sf"/>
</dbReference>
<feature type="binding site" evidence="11">
    <location>
        <position position="567"/>
    </location>
    <ligand>
        <name>pyrroloquinoline quinone</name>
        <dbReference type="ChEBI" id="CHEBI:58442"/>
    </ligand>
</feature>
<dbReference type="GO" id="GO:0016614">
    <property type="term" value="F:oxidoreductase activity, acting on CH-OH group of donors"/>
    <property type="evidence" value="ECO:0007669"/>
    <property type="project" value="InterPro"/>
</dbReference>
<feature type="binding site" description="covalent" evidence="11">
    <location>
        <position position="636"/>
    </location>
    <ligand>
        <name>heme c</name>
        <dbReference type="ChEBI" id="CHEBI:61717"/>
    </ligand>
</feature>
<dbReference type="PANTHER" id="PTHR32303">
    <property type="entry name" value="QUINOPROTEIN ALCOHOL DEHYDROGENASE (CYTOCHROME C)"/>
    <property type="match status" value="1"/>
</dbReference>
<feature type="signal peptide" evidence="14">
    <location>
        <begin position="1"/>
        <end position="27"/>
    </location>
</feature>
<dbReference type="GO" id="GO:0070968">
    <property type="term" value="F:pyrroloquinoline quinone binding"/>
    <property type="evidence" value="ECO:0007669"/>
    <property type="project" value="UniProtKB-ARBA"/>
</dbReference>
<keyword evidence="4 14" id="KW-0732">Signal</keyword>
<evidence type="ECO:0000256" key="9">
    <source>
        <dbReference type="ARBA" id="ARBA00023157"/>
    </source>
</evidence>
<evidence type="ECO:0000256" key="13">
    <source>
        <dbReference type="PIRSR" id="PIRSR617512-4"/>
    </source>
</evidence>
<feature type="binding site" evidence="11">
    <location>
        <position position="262"/>
    </location>
    <ligand>
        <name>pyrroloquinoline quinone</name>
        <dbReference type="ChEBI" id="CHEBI:58442"/>
    </ligand>
</feature>
<evidence type="ECO:0000256" key="12">
    <source>
        <dbReference type="PIRSR" id="PIRSR617512-3"/>
    </source>
</evidence>
<comment type="cofactor">
    <cofactor evidence="11">
        <name>pyrroloquinoline quinone</name>
        <dbReference type="ChEBI" id="CHEBI:58442"/>
    </cofactor>
    <text evidence="11">Binds 1 PQQ group per subunit.</text>
</comment>
<comment type="cofactor">
    <cofactor evidence="12">
        <name>Ca(2+)</name>
        <dbReference type="ChEBI" id="CHEBI:29108"/>
    </cofactor>
    <text evidence="12">Binds 1 Ca(2+) ion per subunit.</text>
</comment>
<evidence type="ECO:0000256" key="7">
    <source>
        <dbReference type="ARBA" id="ARBA00023002"/>
    </source>
</evidence>
<feature type="binding site" evidence="11">
    <location>
        <position position="187"/>
    </location>
    <ligand>
        <name>pyrroloquinoline quinone</name>
        <dbReference type="ChEBI" id="CHEBI:58442"/>
    </ligand>
</feature>
<dbReference type="InterPro" id="IPR001479">
    <property type="entry name" value="Quinoprotein_DH_CS"/>
</dbReference>
<evidence type="ECO:0000256" key="4">
    <source>
        <dbReference type="ARBA" id="ARBA00022729"/>
    </source>
</evidence>
<evidence type="ECO:0000313" key="17">
    <source>
        <dbReference type="Proteomes" id="UP000229081"/>
    </source>
</evidence>
<feature type="disulfide bond" evidence="13">
    <location>
        <begin position="137"/>
        <end position="138"/>
    </location>
</feature>
<keyword evidence="8 12" id="KW-0408">Iron</keyword>
<feature type="binding site" evidence="11">
    <location>
        <begin position="203"/>
        <end position="204"/>
    </location>
    <ligand>
        <name>pyrroloquinoline quinone</name>
        <dbReference type="ChEBI" id="CHEBI:58442"/>
    </ligand>
</feature>
<keyword evidence="7" id="KW-0560">Oxidoreductase</keyword>
<evidence type="ECO:0000256" key="1">
    <source>
        <dbReference type="ARBA" id="ARBA00008156"/>
    </source>
</evidence>
<dbReference type="GO" id="GO:0020037">
    <property type="term" value="F:heme binding"/>
    <property type="evidence" value="ECO:0007669"/>
    <property type="project" value="InterPro"/>
</dbReference>
<evidence type="ECO:0000256" key="14">
    <source>
        <dbReference type="SAM" id="SignalP"/>
    </source>
</evidence>
<dbReference type="RefSeq" id="WP_100283323.1">
    <property type="nucleotide sequence ID" value="NZ_CP024923.1"/>
</dbReference>
<feature type="binding site" evidence="11">
    <location>
        <position position="143"/>
    </location>
    <ligand>
        <name>pyrroloquinoline quinone</name>
        <dbReference type="ChEBI" id="CHEBI:58442"/>
    </ligand>
</feature>
<dbReference type="InterPro" id="IPR011047">
    <property type="entry name" value="Quinoprotein_ADH-like_sf"/>
</dbReference>
<feature type="chain" id="PRO_5014668666" evidence="14">
    <location>
        <begin position="28"/>
        <end position="713"/>
    </location>
</feature>
<evidence type="ECO:0000256" key="2">
    <source>
        <dbReference type="ARBA" id="ARBA00022617"/>
    </source>
</evidence>
<dbReference type="InterPro" id="IPR017512">
    <property type="entry name" value="PQQ_MeOH/EtOH_DH"/>
</dbReference>
<dbReference type="FunFam" id="2.140.10.10:FF:000003">
    <property type="entry name" value="Methanol dehydrogenase, large subunit"/>
    <property type="match status" value="1"/>
</dbReference>
<keyword evidence="6 11" id="KW-0634">PQQ</keyword>
<reference evidence="16 17" key="1">
    <citation type="submission" date="2017-11" db="EMBL/GenBank/DDBJ databases">
        <title>Complete genome sequence of Sphingomonas sp. Strain Cra20, a psychrotolerant potential plant growth promoting rhizobacteria.</title>
        <authorList>
            <person name="Luo Y."/>
        </authorList>
    </citation>
    <scope>NUCLEOTIDE SEQUENCE [LARGE SCALE GENOMIC DNA]</scope>
    <source>
        <strain evidence="16 17">Cra20</strain>
    </source>
</reference>
<proteinExistence type="inferred from homology"/>
<dbReference type="CDD" id="cd10279">
    <property type="entry name" value="PQQ_ADH_II"/>
    <property type="match status" value="1"/>
</dbReference>
<keyword evidence="9 13" id="KW-1015">Disulfide bond</keyword>
<feature type="active site" description="Proton acceptor" evidence="10">
    <location>
        <position position="327"/>
    </location>
</feature>
<feature type="binding site" evidence="11">
    <location>
        <position position="91"/>
    </location>
    <ligand>
        <name>pyrroloquinoline quinone</name>
        <dbReference type="ChEBI" id="CHEBI:58442"/>
    </ligand>
</feature>
<evidence type="ECO:0000256" key="5">
    <source>
        <dbReference type="ARBA" id="ARBA00022837"/>
    </source>
</evidence>
<accession>A0A2K8MKI9</accession>
<dbReference type="SUPFAM" id="SSF46626">
    <property type="entry name" value="Cytochrome c"/>
    <property type="match status" value="1"/>
</dbReference>
<evidence type="ECO:0000256" key="11">
    <source>
        <dbReference type="PIRSR" id="PIRSR617512-2"/>
    </source>
</evidence>
<feature type="binding site" description="axial binding residue" evidence="12">
    <location>
        <position position="637"/>
    </location>
    <ligand>
        <name>heme c</name>
        <dbReference type="ChEBI" id="CHEBI:61717"/>
    </ligand>
    <ligandPart>
        <name>Fe</name>
        <dbReference type="ChEBI" id="CHEBI:18248"/>
    </ligandPart>
</feature>
<dbReference type="SUPFAM" id="SSF50998">
    <property type="entry name" value="Quinoprotein alcohol dehydrogenase-like"/>
    <property type="match status" value="1"/>
</dbReference>
<dbReference type="InterPro" id="IPR002372">
    <property type="entry name" value="PQQ_rpt_dom"/>
</dbReference>
<dbReference type="Proteomes" id="UP000229081">
    <property type="component" value="Chromosome"/>
</dbReference>
<dbReference type="KEGG" id="sphc:CVN68_17415"/>
<feature type="binding site" description="axial binding residue" evidence="12">
    <location>
        <position position="676"/>
    </location>
    <ligand>
        <name>heme c</name>
        <dbReference type="ChEBI" id="CHEBI:61717"/>
    </ligand>
    <ligandPart>
        <name>Fe</name>
        <dbReference type="ChEBI" id="CHEBI:18248"/>
    </ligandPart>
</feature>
<dbReference type="PROSITE" id="PS51007">
    <property type="entry name" value="CYTC"/>
    <property type="match status" value="1"/>
</dbReference>
<dbReference type="Gene3D" id="1.10.760.10">
    <property type="entry name" value="Cytochrome c-like domain"/>
    <property type="match status" value="1"/>
</dbReference>
<keyword evidence="5 12" id="KW-0106">Calcium</keyword>
<evidence type="ECO:0000259" key="15">
    <source>
        <dbReference type="PROSITE" id="PS51007"/>
    </source>
</evidence>
<gene>
    <name evidence="16" type="ORF">CVN68_17415</name>
</gene>
<comment type="similarity">
    <text evidence="1">Belongs to the bacterial PQQ dehydrogenase family.</text>
</comment>
<dbReference type="InterPro" id="IPR009056">
    <property type="entry name" value="Cyt_c-like_dom"/>
</dbReference>
<dbReference type="GO" id="GO:0005509">
    <property type="term" value="F:calcium ion binding"/>
    <property type="evidence" value="ECO:0007669"/>
    <property type="project" value="InterPro"/>
</dbReference>
<feature type="binding site" description="covalent" evidence="11">
    <location>
        <position position="633"/>
    </location>
    <ligand>
        <name>heme c</name>
        <dbReference type="ChEBI" id="CHEBI:61717"/>
    </ligand>
</feature>
<dbReference type="Pfam" id="PF01011">
    <property type="entry name" value="PQQ"/>
    <property type="match status" value="2"/>
</dbReference>
<dbReference type="AlphaFoldDB" id="A0A2K8MKI9"/>
<comment type="cofactor">
    <cofactor evidence="11">
        <name>heme c</name>
        <dbReference type="ChEBI" id="CHEBI:61717"/>
    </cofactor>
    <text evidence="11">Binds 1 heme c group per subunit.</text>
</comment>
<feature type="domain" description="Cytochrome c" evidence="15">
    <location>
        <begin position="620"/>
        <end position="699"/>
    </location>
</feature>
<dbReference type="OrthoDB" id="9794322at2"/>
<evidence type="ECO:0000256" key="3">
    <source>
        <dbReference type="ARBA" id="ARBA00022723"/>
    </source>
</evidence>
<sequence>MRIDVRRAGITALIVAGAALSMAVSGASGPGTHASGVDGQRIAAGAPGEWLSTGRTYDEQRFSPLEQIGTGNVGQLGLAWSADLDTARGQEATPLMIDGALYVSTAWSMVKAYDARTGKPLWSYDPEVPRETLVKACCDAVNRGVAAWGDRLFVGTLDGRLIALDRATGKPAWSVVTLDQTKNYTITGAPRVVGGMVIIGNGGAEFGARGYVTAYDAQTGKQRWRFYTVPAQPGTEPDEPAYLKTAASTWYGEWWKQGGGGTVWDAMAYDPALDLLYIGVGNGSPWNQAYRSEGKGDNLYLSSIVAIKARTGEYVWHYQTTPGDSWDFTATQHIMLADLTIDGKPRKVLMQAPKNGFFYVLDRTNGQLLSAKNFVPVNWATGVDMATGRPIETPEARYYKTGKPFFGSPGATGAHSWHPMAFDPKTGLVFIPANIAAFPYFPDKDWKPSKLGFNVGVDMGAATMPAIPAVRQAAAAATTGALIAWDPVAQKERWRIPYKGPWNGGILATGGGLVFQGNATGEFAAYSTGDGRKLWSFPAQTGVVAAPMSYAIDGEQYVAVLAGWGGVWALAPGVLADISGPSRNISRLLVFKLGAKGALPPAPPFEQIPLDPPPSTATPAVIATGAARFARYCGVCHGDAAVAGSLIPDLRRSGTLNDAETWRQIVHDGALKDNGMVGFQSVMTPAEIDAIRTYVIRRANEDKALEDKTARTQ</sequence>
<feature type="binding site" evidence="12">
    <location>
        <position position="282"/>
    </location>
    <ligand>
        <name>Ca(2+)</name>
        <dbReference type="ChEBI" id="CHEBI:29108"/>
    </ligand>
</feature>
<evidence type="ECO:0000313" key="16">
    <source>
        <dbReference type="EMBL" id="ATY33524.1"/>
    </source>
</evidence>
<dbReference type="NCBIfam" id="TIGR03075">
    <property type="entry name" value="PQQ_enz_alc_DH"/>
    <property type="match status" value="1"/>
</dbReference>
<dbReference type="PROSITE" id="PS00364">
    <property type="entry name" value="BACTERIAL_PQQ_2"/>
    <property type="match status" value="1"/>
</dbReference>
<dbReference type="Gene3D" id="2.140.10.10">
    <property type="entry name" value="Quinoprotein alcohol dehydrogenase-like superfamily"/>
    <property type="match status" value="1"/>
</dbReference>
<dbReference type="EMBL" id="CP024923">
    <property type="protein sequence ID" value="ATY33524.1"/>
    <property type="molecule type" value="Genomic_DNA"/>
</dbReference>
<feature type="binding site" evidence="12">
    <location>
        <position position="327"/>
    </location>
    <ligand>
        <name>Ca(2+)</name>
        <dbReference type="ChEBI" id="CHEBI:29108"/>
    </ligand>
</feature>
<keyword evidence="3 12" id="KW-0479">Metal-binding</keyword>